<accession>A0ABU2ZXI1</accession>
<keyword evidence="2" id="KW-1185">Reference proteome</keyword>
<gene>
    <name evidence="1" type="ORF">RM573_00265</name>
</gene>
<evidence type="ECO:0000313" key="2">
    <source>
        <dbReference type="Proteomes" id="UP001266357"/>
    </source>
</evidence>
<sequence length="99" mass="11386">MANTTWFCKDLGDANIAQVTLETLKDELIKIHHTCGEPKNMWAGYQYLSKGLHCHIELFITTNFQEILMLANATRCLAPSPNTVEYLAGYQDYWPINEY</sequence>
<dbReference type="EMBL" id="JAVRIF010000001">
    <property type="protein sequence ID" value="MDT0602027.1"/>
    <property type="molecule type" value="Genomic_DNA"/>
</dbReference>
<reference evidence="1 2" key="1">
    <citation type="submission" date="2023-09" db="EMBL/GenBank/DDBJ databases">
        <authorList>
            <person name="Rey-Velasco X."/>
        </authorList>
    </citation>
    <scope>NUCLEOTIDE SEQUENCE [LARGE SCALE GENOMIC DNA]</scope>
    <source>
        <strain evidence="1 2">W431</strain>
    </source>
</reference>
<comment type="caution">
    <text evidence="1">The sequence shown here is derived from an EMBL/GenBank/DDBJ whole genome shotgun (WGS) entry which is preliminary data.</text>
</comment>
<protein>
    <submittedName>
        <fullName evidence="1">Uncharacterized protein</fullName>
    </submittedName>
</protein>
<dbReference type="RefSeq" id="WP_311575468.1">
    <property type="nucleotide sequence ID" value="NZ_JAVRIF010000001.1"/>
</dbReference>
<proteinExistence type="predicted"/>
<dbReference type="Proteomes" id="UP001266357">
    <property type="component" value="Unassembled WGS sequence"/>
</dbReference>
<name>A0ABU2ZXI1_9GAMM</name>
<organism evidence="1 2">
    <name type="scientific">Thalassotalea castellviae</name>
    <dbReference type="NCBI Taxonomy" id="3075612"/>
    <lineage>
        <taxon>Bacteria</taxon>
        <taxon>Pseudomonadati</taxon>
        <taxon>Pseudomonadota</taxon>
        <taxon>Gammaproteobacteria</taxon>
        <taxon>Alteromonadales</taxon>
        <taxon>Colwelliaceae</taxon>
        <taxon>Thalassotalea</taxon>
    </lineage>
</organism>
<evidence type="ECO:0000313" key="1">
    <source>
        <dbReference type="EMBL" id="MDT0602027.1"/>
    </source>
</evidence>